<keyword evidence="1 3" id="KW-0963">Cytoplasm</keyword>
<sequence length="185" mass="21137">MDGMLGSARVIGDNARMTTQSKKAAKDKGKGGAGGTIALNKRARHEYHLEQRYEAGLALQGWELKAIRAGRANIGEAYALIRDGELFLFNAQITPLISASTHVIPEERRTRKMLLHRREIDNLIGRVQREGYTLIPTALYWKGNRVKAELALAKGKREHDKRDASRERDWQREKQRVMRRHNRDA</sequence>
<evidence type="ECO:0000256" key="3">
    <source>
        <dbReference type="HAMAP-Rule" id="MF_00023"/>
    </source>
</evidence>
<dbReference type="NCBIfam" id="TIGR00086">
    <property type="entry name" value="smpB"/>
    <property type="match status" value="1"/>
</dbReference>
<dbReference type="AlphaFoldDB" id="A0A919D7V5"/>
<comment type="caution">
    <text evidence="5">The sequence shown here is derived from an EMBL/GenBank/DDBJ whole genome shotgun (WGS) entry which is preliminary data.</text>
</comment>
<evidence type="ECO:0000256" key="4">
    <source>
        <dbReference type="SAM" id="MobiDB-lite"/>
    </source>
</evidence>
<evidence type="ECO:0000256" key="2">
    <source>
        <dbReference type="ARBA" id="ARBA00022884"/>
    </source>
</evidence>
<dbReference type="Proteomes" id="UP000636453">
    <property type="component" value="Unassembled WGS sequence"/>
</dbReference>
<dbReference type="PANTHER" id="PTHR30308">
    <property type="entry name" value="TMRNA-BINDING COMPONENT OF TRANS-TRANSLATION TAGGING COMPLEX"/>
    <property type="match status" value="1"/>
</dbReference>
<evidence type="ECO:0000256" key="1">
    <source>
        <dbReference type="ARBA" id="ARBA00022490"/>
    </source>
</evidence>
<dbReference type="InterPro" id="IPR023620">
    <property type="entry name" value="SmpB"/>
</dbReference>
<reference evidence="5" key="2">
    <citation type="submission" date="2020-09" db="EMBL/GenBank/DDBJ databases">
        <authorList>
            <person name="Sun Q."/>
            <person name="Kim S."/>
        </authorList>
    </citation>
    <scope>NUCLEOTIDE SEQUENCE</scope>
    <source>
        <strain evidence="5">KCTC 32020</strain>
    </source>
</reference>
<reference evidence="5" key="1">
    <citation type="journal article" date="2014" name="Int. J. Syst. Evol. Microbiol.">
        <title>Complete genome sequence of Corynebacterium casei LMG S-19264T (=DSM 44701T), isolated from a smear-ripened cheese.</title>
        <authorList>
            <consortium name="US DOE Joint Genome Institute (JGI-PGF)"/>
            <person name="Walter F."/>
            <person name="Albersmeier A."/>
            <person name="Kalinowski J."/>
            <person name="Ruckert C."/>
        </authorList>
    </citation>
    <scope>NUCLEOTIDE SEQUENCE</scope>
    <source>
        <strain evidence="5">KCTC 32020</strain>
    </source>
</reference>
<accession>A0A919D7V5</accession>
<dbReference type="CDD" id="cd09294">
    <property type="entry name" value="SmpB"/>
    <property type="match status" value="1"/>
</dbReference>
<dbReference type="InterPro" id="IPR000037">
    <property type="entry name" value="SsrA-bd_prot"/>
</dbReference>
<evidence type="ECO:0000313" key="6">
    <source>
        <dbReference type="Proteomes" id="UP000636453"/>
    </source>
</evidence>
<gene>
    <name evidence="3 5" type="primary">smpB</name>
    <name evidence="5" type="ORF">GCM10007167_03970</name>
</gene>
<evidence type="ECO:0000313" key="5">
    <source>
        <dbReference type="EMBL" id="GHE26094.1"/>
    </source>
</evidence>
<comment type="function">
    <text evidence="3">Required for rescue of stalled ribosomes mediated by trans-translation. Binds to transfer-messenger RNA (tmRNA), required for stable association of tmRNA with ribosomes. tmRNA and SmpB together mimic tRNA shape, replacing the anticodon stem-loop with SmpB. tmRNA is encoded by the ssrA gene; the 2 termini fold to resemble tRNA(Ala) and it encodes a 'tag peptide', a short internal open reading frame. During trans-translation Ala-aminoacylated tmRNA acts like a tRNA, entering the A-site of stalled ribosomes, displacing the stalled mRNA. The ribosome then switches to translate the ORF on the tmRNA; the nascent peptide is terminated with the 'tag peptide' encoded by the tmRNA and targeted for degradation. The ribosome is freed to recommence translation, which seems to be the essential function of trans-translation.</text>
</comment>
<name>A0A919D7V5_9GAMM</name>
<dbReference type="Pfam" id="PF01668">
    <property type="entry name" value="SmpB"/>
    <property type="match status" value="1"/>
</dbReference>
<dbReference type="GO" id="GO:0070930">
    <property type="term" value="P:trans-translation-dependent protein tagging"/>
    <property type="evidence" value="ECO:0007669"/>
    <property type="project" value="TreeGrafter"/>
</dbReference>
<dbReference type="Gene3D" id="2.40.280.10">
    <property type="match status" value="1"/>
</dbReference>
<comment type="subcellular location">
    <subcellularLocation>
        <location evidence="3">Cytoplasm</location>
    </subcellularLocation>
    <text evidence="3">The tmRNA-SmpB complex associates with stalled 70S ribosomes.</text>
</comment>
<feature type="compositionally biased region" description="Basic and acidic residues" evidence="4">
    <location>
        <begin position="155"/>
        <end position="176"/>
    </location>
</feature>
<dbReference type="SUPFAM" id="SSF74982">
    <property type="entry name" value="Small protein B (SmpB)"/>
    <property type="match status" value="1"/>
</dbReference>
<feature type="region of interest" description="Disordered" evidence="4">
    <location>
        <begin position="154"/>
        <end position="185"/>
    </location>
</feature>
<dbReference type="GO" id="GO:0003723">
    <property type="term" value="F:RNA binding"/>
    <property type="evidence" value="ECO:0007669"/>
    <property type="project" value="UniProtKB-UniRule"/>
</dbReference>
<dbReference type="EMBL" id="BNCF01000001">
    <property type="protein sequence ID" value="GHE26094.1"/>
    <property type="molecule type" value="Genomic_DNA"/>
</dbReference>
<dbReference type="PANTHER" id="PTHR30308:SF2">
    <property type="entry name" value="SSRA-BINDING PROTEIN"/>
    <property type="match status" value="1"/>
</dbReference>
<keyword evidence="6" id="KW-1185">Reference proteome</keyword>
<keyword evidence="2 3" id="KW-0694">RNA-binding</keyword>
<protein>
    <recommendedName>
        <fullName evidence="3">SsrA-binding protein</fullName>
    </recommendedName>
    <alternativeName>
        <fullName evidence="3">Small protein B</fullName>
    </alternativeName>
</protein>
<proteinExistence type="inferred from homology"/>
<dbReference type="GO" id="GO:0005829">
    <property type="term" value="C:cytosol"/>
    <property type="evidence" value="ECO:0007669"/>
    <property type="project" value="TreeGrafter"/>
</dbReference>
<dbReference type="HAMAP" id="MF_00023">
    <property type="entry name" value="SmpB"/>
    <property type="match status" value="1"/>
</dbReference>
<organism evidence="5 6">
    <name type="scientific">Vulcaniibacterium thermophilum</name>
    <dbReference type="NCBI Taxonomy" id="1169913"/>
    <lineage>
        <taxon>Bacteria</taxon>
        <taxon>Pseudomonadati</taxon>
        <taxon>Pseudomonadota</taxon>
        <taxon>Gammaproteobacteria</taxon>
        <taxon>Lysobacterales</taxon>
        <taxon>Lysobacteraceae</taxon>
        <taxon>Vulcaniibacterium</taxon>
    </lineage>
</organism>
<dbReference type="InterPro" id="IPR020081">
    <property type="entry name" value="SsrA-bd_prot_CS"/>
</dbReference>
<feature type="region of interest" description="Disordered" evidence="4">
    <location>
        <begin position="16"/>
        <end position="36"/>
    </location>
</feature>
<dbReference type="PROSITE" id="PS01317">
    <property type="entry name" value="SSRP"/>
    <property type="match status" value="1"/>
</dbReference>
<dbReference type="GO" id="GO:0070929">
    <property type="term" value="P:trans-translation"/>
    <property type="evidence" value="ECO:0007669"/>
    <property type="project" value="UniProtKB-UniRule"/>
</dbReference>
<dbReference type="NCBIfam" id="NF003843">
    <property type="entry name" value="PRK05422.1"/>
    <property type="match status" value="1"/>
</dbReference>
<comment type="similarity">
    <text evidence="3">Belongs to the SmpB family.</text>
</comment>